<dbReference type="eggNOG" id="ENOG502S3A5">
    <property type="taxonomic scope" value="Eukaryota"/>
</dbReference>
<dbReference type="GO" id="GO:0005774">
    <property type="term" value="C:vacuolar membrane"/>
    <property type="evidence" value="ECO:0007669"/>
    <property type="project" value="UniProtKB-SubCell"/>
</dbReference>
<feature type="transmembrane region" description="Helical" evidence="14">
    <location>
        <begin position="164"/>
        <end position="183"/>
    </location>
</feature>
<dbReference type="InterPro" id="IPR000292">
    <property type="entry name" value="For/NO2_transpt"/>
</dbReference>
<evidence type="ECO:0000256" key="13">
    <source>
        <dbReference type="ARBA" id="ARBA00049735"/>
    </source>
</evidence>
<dbReference type="Proteomes" id="UP000031512">
    <property type="component" value="Unassembled WGS sequence"/>
</dbReference>
<feature type="transmembrane region" description="Helical" evidence="14">
    <location>
        <begin position="240"/>
        <end position="263"/>
    </location>
</feature>
<organism evidence="15 16">
    <name type="scientific">Theileria equi strain WA</name>
    <dbReference type="NCBI Taxonomy" id="1537102"/>
    <lineage>
        <taxon>Eukaryota</taxon>
        <taxon>Sar</taxon>
        <taxon>Alveolata</taxon>
        <taxon>Apicomplexa</taxon>
        <taxon>Aconoidasida</taxon>
        <taxon>Piroplasmida</taxon>
        <taxon>Theileriidae</taxon>
        <taxon>Theileria</taxon>
    </lineage>
</organism>
<dbReference type="Pfam" id="PF01226">
    <property type="entry name" value="Form_Nir_trans"/>
    <property type="match status" value="1"/>
</dbReference>
<evidence type="ECO:0000256" key="11">
    <source>
        <dbReference type="ARBA" id="ARBA00049088"/>
    </source>
</evidence>
<dbReference type="STRING" id="1537102.L1LDY0"/>
<dbReference type="PANTHER" id="PTHR30520:SF6">
    <property type="entry name" value="FORMATE_NITRATE FAMILY TRANSPORTER (EUROFUNG)"/>
    <property type="match status" value="1"/>
</dbReference>
<evidence type="ECO:0000256" key="10">
    <source>
        <dbReference type="ARBA" id="ARBA00049016"/>
    </source>
</evidence>
<evidence type="ECO:0000256" key="3">
    <source>
        <dbReference type="ARBA" id="ARBA00011255"/>
    </source>
</evidence>
<sequence length="280" mass="30357">MAEYSRQIRTPEDNYEYLVKIAEKKVKGPVLHLFLKAILGGWFAGLGGHAAFVLAASYYKENGLLGTPKVAFGLVFTSALLAIIFTGTDLYTGNTMSFTFTLYKKRIDPVQFGCKILVSLFGNYVGAVLAALILSGGTGYFTPEVGPGNPYMKLIAKYKTQQSFWRVICSGIGCNCFVCLAVWSSYVALDAAGSILAIVILITSFAVGGLEHIIANFYTLHACWISQTGITFVDVYFRNFLPTFIGNTIAGSLFLGLPLSILYGGSPKVTEDPEEELLPA</sequence>
<gene>
    <name evidence="15" type="ORF">BEWA_034910</name>
</gene>
<comment type="catalytic activity">
    <reaction evidence="9">
        <text>pyruvate(out) + H(+)(out) = pyruvate(in) + H(+)(in)</text>
        <dbReference type="Rhea" id="RHEA:64720"/>
        <dbReference type="ChEBI" id="CHEBI:15361"/>
        <dbReference type="ChEBI" id="CHEBI:15378"/>
    </reaction>
</comment>
<dbReference type="GeneID" id="15806674"/>
<keyword evidence="5 14" id="KW-0812">Transmembrane</keyword>
<evidence type="ECO:0000256" key="12">
    <source>
        <dbReference type="ARBA" id="ARBA00049660"/>
    </source>
</evidence>
<dbReference type="AlphaFoldDB" id="L1LDY0"/>
<keyword evidence="16" id="KW-1185">Reference proteome</keyword>
<comment type="similarity">
    <text evidence="12">Belongs to the FNT transporter (TC 1.A.16) family.</text>
</comment>
<evidence type="ECO:0000256" key="7">
    <source>
        <dbReference type="ARBA" id="ARBA00023136"/>
    </source>
</evidence>
<evidence type="ECO:0000256" key="2">
    <source>
        <dbReference type="ARBA" id="ARBA00004651"/>
    </source>
</evidence>
<feature type="transmembrane region" description="Helical" evidence="14">
    <location>
        <begin position="33"/>
        <end position="59"/>
    </location>
</feature>
<comment type="catalytic activity">
    <reaction evidence="10">
        <text>formate(in) + H(+)(in) = formate(out) + H(+)(out)</text>
        <dbReference type="Rhea" id="RHEA:80887"/>
        <dbReference type="ChEBI" id="CHEBI:15378"/>
        <dbReference type="ChEBI" id="CHEBI:15740"/>
    </reaction>
</comment>
<evidence type="ECO:0000256" key="4">
    <source>
        <dbReference type="ARBA" id="ARBA00022448"/>
    </source>
</evidence>
<comment type="subcellular location">
    <subcellularLocation>
        <location evidence="2">Cell membrane</location>
        <topology evidence="2">Multi-pass membrane protein</topology>
    </subcellularLocation>
    <subcellularLocation>
        <location evidence="1">Vacuole membrane</location>
        <topology evidence="1">Multi-pass membrane protein</topology>
    </subcellularLocation>
</comment>
<protein>
    <recommendedName>
        <fullName evidence="13">Formate-nitrite transporter</fullName>
    </recommendedName>
</protein>
<dbReference type="EMBL" id="ACOU01000002">
    <property type="protein sequence ID" value="EKX73455.1"/>
    <property type="molecule type" value="Genomic_DNA"/>
</dbReference>
<reference evidence="15 16" key="1">
    <citation type="journal article" date="2012" name="BMC Genomics">
        <title>Comparative genomic analysis and phylogenetic position of Theileria equi.</title>
        <authorList>
            <person name="Kappmeyer L.S."/>
            <person name="Thiagarajan M."/>
            <person name="Herndon D.R."/>
            <person name="Ramsay J.D."/>
            <person name="Caler E."/>
            <person name="Djikeng A."/>
            <person name="Gillespie J.J."/>
            <person name="Lau A.O."/>
            <person name="Roalson E.H."/>
            <person name="Silva J.C."/>
            <person name="Silva M.G."/>
            <person name="Suarez C.E."/>
            <person name="Ueti M.W."/>
            <person name="Nene V.M."/>
            <person name="Mealey R.H."/>
            <person name="Knowles D.P."/>
            <person name="Brayton K.A."/>
        </authorList>
    </citation>
    <scope>NUCLEOTIDE SEQUENCE [LARGE SCALE GENOMIC DNA]</scope>
    <source>
        <strain evidence="15 16">WA</strain>
    </source>
</reference>
<evidence type="ECO:0000256" key="8">
    <source>
        <dbReference type="ARBA" id="ARBA00034245"/>
    </source>
</evidence>
<dbReference type="KEGG" id="beq:BEWA_034910"/>
<evidence type="ECO:0000313" key="16">
    <source>
        <dbReference type="Proteomes" id="UP000031512"/>
    </source>
</evidence>
<dbReference type="VEuPathDB" id="PiroplasmaDB:BEWA_034910"/>
<comment type="subunit">
    <text evidence="3">Homopentamer.</text>
</comment>
<accession>L1LDY0</accession>
<keyword evidence="7 14" id="KW-0472">Membrane</keyword>
<evidence type="ECO:0000256" key="14">
    <source>
        <dbReference type="SAM" id="Phobius"/>
    </source>
</evidence>
<evidence type="ECO:0000256" key="6">
    <source>
        <dbReference type="ARBA" id="ARBA00022989"/>
    </source>
</evidence>
<evidence type="ECO:0000256" key="1">
    <source>
        <dbReference type="ARBA" id="ARBA00004128"/>
    </source>
</evidence>
<dbReference type="OrthoDB" id="4829at2759"/>
<keyword evidence="4" id="KW-0813">Transport</keyword>
<dbReference type="GO" id="GO:0015707">
    <property type="term" value="P:nitrite transport"/>
    <property type="evidence" value="ECO:0007669"/>
    <property type="project" value="TreeGrafter"/>
</dbReference>
<evidence type="ECO:0000313" key="15">
    <source>
        <dbReference type="EMBL" id="EKX73455.1"/>
    </source>
</evidence>
<comment type="catalytic activity">
    <reaction evidence="8">
        <text>(S)-lactate(in) + H(+)(in) = (S)-lactate(out) + H(+)(out)</text>
        <dbReference type="Rhea" id="RHEA:29415"/>
        <dbReference type="ChEBI" id="CHEBI:15378"/>
        <dbReference type="ChEBI" id="CHEBI:16651"/>
    </reaction>
</comment>
<evidence type="ECO:0000256" key="5">
    <source>
        <dbReference type="ARBA" id="ARBA00022692"/>
    </source>
</evidence>
<feature type="transmembrane region" description="Helical" evidence="14">
    <location>
        <begin position="112"/>
        <end position="134"/>
    </location>
</feature>
<evidence type="ECO:0000256" key="9">
    <source>
        <dbReference type="ARBA" id="ARBA00047693"/>
    </source>
</evidence>
<keyword evidence="6 14" id="KW-1133">Transmembrane helix</keyword>
<dbReference type="RefSeq" id="XP_004832907.1">
    <property type="nucleotide sequence ID" value="XM_004832850.1"/>
</dbReference>
<dbReference type="GO" id="GO:0005886">
    <property type="term" value="C:plasma membrane"/>
    <property type="evidence" value="ECO:0007669"/>
    <property type="project" value="UniProtKB-SubCell"/>
</dbReference>
<comment type="catalytic activity">
    <reaction evidence="11">
        <text>acetate(out) + H(+)(out) = acetate(in) + H(+)(in)</text>
        <dbReference type="Rhea" id="RHEA:71803"/>
        <dbReference type="ChEBI" id="CHEBI:15378"/>
        <dbReference type="ChEBI" id="CHEBI:30089"/>
    </reaction>
</comment>
<dbReference type="InterPro" id="IPR023271">
    <property type="entry name" value="Aquaporin-like"/>
</dbReference>
<dbReference type="GO" id="GO:0015513">
    <property type="term" value="F:high-affinity secondary active nitrite transmembrane transporter activity"/>
    <property type="evidence" value="ECO:0007669"/>
    <property type="project" value="TreeGrafter"/>
</dbReference>
<name>L1LDY0_THEEQ</name>
<comment type="caution">
    <text evidence="15">The sequence shown here is derived from an EMBL/GenBank/DDBJ whole genome shotgun (WGS) entry which is preliminary data.</text>
</comment>
<feature type="transmembrane region" description="Helical" evidence="14">
    <location>
        <begin position="71"/>
        <end position="91"/>
    </location>
</feature>
<dbReference type="Gene3D" id="1.20.1080.10">
    <property type="entry name" value="Glycerol uptake facilitator protein"/>
    <property type="match status" value="1"/>
</dbReference>
<dbReference type="PANTHER" id="PTHR30520">
    <property type="entry name" value="FORMATE TRANSPORTER-RELATED"/>
    <property type="match status" value="1"/>
</dbReference>
<feature type="transmembrane region" description="Helical" evidence="14">
    <location>
        <begin position="195"/>
        <end position="220"/>
    </location>
</feature>
<proteinExistence type="inferred from homology"/>